<feature type="compositionally biased region" description="Polar residues" evidence="12">
    <location>
        <begin position="325"/>
        <end position="337"/>
    </location>
</feature>
<dbReference type="GO" id="GO:0005829">
    <property type="term" value="C:cytosol"/>
    <property type="evidence" value="ECO:0007669"/>
    <property type="project" value="GOC"/>
</dbReference>
<evidence type="ECO:0000313" key="15">
    <source>
        <dbReference type="Proteomes" id="UP000002866"/>
    </source>
</evidence>
<dbReference type="EMBL" id="HE806317">
    <property type="protein sequence ID" value="CCH59527.1"/>
    <property type="molecule type" value="Genomic_DNA"/>
</dbReference>
<evidence type="ECO:0000259" key="13">
    <source>
        <dbReference type="PROSITE" id="PS50195"/>
    </source>
</evidence>
<keyword evidence="15" id="KW-1185">Reference proteome</keyword>
<dbReference type="OMA" id="PPKNYIN"/>
<dbReference type="PROSITE" id="PS50195">
    <property type="entry name" value="PX"/>
    <property type="match status" value="1"/>
</dbReference>
<keyword evidence="7" id="KW-0072">Autophagy</keyword>
<dbReference type="eggNOG" id="KOG2273">
    <property type="taxonomic scope" value="Eukaryota"/>
</dbReference>
<dbReference type="AlphaFoldDB" id="I2GZH5"/>
<keyword evidence="4" id="KW-0813">Transport</keyword>
<dbReference type="InterPro" id="IPR044106">
    <property type="entry name" value="PX_Snx41/Atg20"/>
</dbReference>
<keyword evidence="5" id="KW-0967">Endosome</keyword>
<dbReference type="SMART" id="SM00312">
    <property type="entry name" value="PX"/>
    <property type="match status" value="1"/>
</dbReference>
<dbReference type="HOGENOM" id="CLU_014456_2_1_1"/>
<dbReference type="RefSeq" id="XP_004179046.1">
    <property type="nucleotide sequence ID" value="XM_004178998.1"/>
</dbReference>
<dbReference type="GO" id="GO:0034498">
    <property type="term" value="P:early endosome to Golgi transport"/>
    <property type="evidence" value="ECO:0007669"/>
    <property type="project" value="EnsemblFungi"/>
</dbReference>
<evidence type="ECO:0000256" key="11">
    <source>
        <dbReference type="SAM" id="Coils"/>
    </source>
</evidence>
<evidence type="ECO:0000256" key="3">
    <source>
        <dbReference type="ARBA" id="ARBA00010883"/>
    </source>
</evidence>
<comment type="subcellular location">
    <subcellularLocation>
        <location evidence="1">Endosome membrane</location>
        <topology evidence="1">Peripheral membrane protein</topology>
    </subcellularLocation>
    <subcellularLocation>
        <location evidence="2">Preautophagosomal structure membrane</location>
        <topology evidence="2">Peripheral membrane protein</topology>
    </subcellularLocation>
</comment>
<dbReference type="GO" id="GO:0010009">
    <property type="term" value="C:cytoplasmic side of endosome membrane"/>
    <property type="evidence" value="ECO:0007669"/>
    <property type="project" value="EnsemblFungi"/>
</dbReference>
<dbReference type="Proteomes" id="UP000002866">
    <property type="component" value="Chromosome 2"/>
</dbReference>
<keyword evidence="6" id="KW-0653">Protein transport</keyword>
<evidence type="ECO:0000256" key="5">
    <source>
        <dbReference type="ARBA" id="ARBA00022753"/>
    </source>
</evidence>
<dbReference type="STRING" id="1071380.I2GZH5"/>
<dbReference type="PANTHER" id="PTHR46979">
    <property type="entry name" value="SORTING NEXIN-41"/>
    <property type="match status" value="1"/>
</dbReference>
<reference evidence="14 15" key="1">
    <citation type="journal article" date="2011" name="Proc. Natl. Acad. Sci. U.S.A.">
        <title>Evolutionary erosion of yeast sex chromosomes by mating-type switching accidents.</title>
        <authorList>
            <person name="Gordon J.L."/>
            <person name="Armisen D."/>
            <person name="Proux-Wera E."/>
            <person name="Oheigeartaigh S.S."/>
            <person name="Byrne K.P."/>
            <person name="Wolfe K.H."/>
        </authorList>
    </citation>
    <scope>NUCLEOTIDE SEQUENCE [LARGE SCALE GENOMIC DNA]</scope>
    <source>
        <strain evidence="15">ATCC 34711 / CBS 6284 / DSM 70876 / NBRC 10599 / NRRL Y-10934 / UCD 77-7</strain>
    </source>
</reference>
<dbReference type="GeneID" id="14494469"/>
<keyword evidence="9" id="KW-0472">Membrane</keyword>
<evidence type="ECO:0000256" key="9">
    <source>
        <dbReference type="ARBA" id="ARBA00023136"/>
    </source>
</evidence>
<feature type="coiled-coil region" evidence="11">
    <location>
        <begin position="588"/>
        <end position="615"/>
    </location>
</feature>
<sequence>MDSKITKEENPSIEDLKIDDSSSKENLLKGDDNSSNDNPSLVHTELLQQDNPFLGADSDNFLQDTQTIHPKRIVPQNPNDIYNSNKNRSKITSEATNEDDILAINHTTTSKTQNKKKIIIPEANKVSEGQGRSFIAYSIRYGDQVVRRRYSNFESLRYLLLRLFPMNLIPPIPEKQSIKSYGKALTGSKAKYILPPEQIPQQITSDLTFSIINGKVSSNDEKLIRHRITMLTIFLNKLIQDDEISQTTLIYDFLDPINPNWNDFINSSPTFTSLPKNILQCNPIDPTNTTRIHISLPTPTLSHSSSTSSHLLRGNKETNSKKLQESSQAQVQGITPPNNISSSKNDSDTNTNITTTTSTTDDDEKLGNSNFNRIEQDYKQYEYYLKNGLYKYNRHLTKMLYDKKNDYKELSQILGDFANNQSINAVLAEDLGLLSRIFEDNSIQLDSLVTMLYYNINEPLNETVQMATSARELIKYRKLKSLQRDMVIKSLKHKESQLNKCMKQLKEEQKIDEDIKKVISNNNNDNNNNNNNDNNNDTIISNDTTISTSHKSIPLENPDPISKTYSNKFFNSINKLANKVKESINYQDIDLETQIKNLNNDINNLMEMKEICDHDLKIINETIEKNQLKKFSMERENEINIILKNYCKYMKEYSQKNLEYWKDWKEKE</sequence>
<evidence type="ECO:0000256" key="10">
    <source>
        <dbReference type="ARBA" id="ARBA00039251"/>
    </source>
</evidence>
<feature type="region of interest" description="Disordered" evidence="12">
    <location>
        <begin position="519"/>
        <end position="543"/>
    </location>
</feature>
<dbReference type="GO" id="GO:0016236">
    <property type="term" value="P:macroautophagy"/>
    <property type="evidence" value="ECO:0007669"/>
    <property type="project" value="EnsemblFungi"/>
</dbReference>
<evidence type="ECO:0000256" key="4">
    <source>
        <dbReference type="ARBA" id="ARBA00022448"/>
    </source>
</evidence>
<gene>
    <name evidence="14" type="primary">TBLA0B07090</name>
    <name evidence="14" type="ORF">TBLA_0B07090</name>
</gene>
<dbReference type="Gene3D" id="3.30.1520.10">
    <property type="entry name" value="Phox-like domain"/>
    <property type="match status" value="1"/>
</dbReference>
<dbReference type="OrthoDB" id="289314at2759"/>
<evidence type="ECO:0000256" key="6">
    <source>
        <dbReference type="ARBA" id="ARBA00022927"/>
    </source>
</evidence>
<dbReference type="InterPro" id="IPR027267">
    <property type="entry name" value="AH/BAR_dom_sf"/>
</dbReference>
<evidence type="ECO:0000313" key="14">
    <source>
        <dbReference type="EMBL" id="CCH59527.1"/>
    </source>
</evidence>
<dbReference type="GO" id="GO:0032266">
    <property type="term" value="F:phosphatidylinositol-3-phosphate binding"/>
    <property type="evidence" value="ECO:0007669"/>
    <property type="project" value="EnsemblFungi"/>
</dbReference>
<dbReference type="GO" id="GO:0000422">
    <property type="term" value="P:autophagy of mitochondrion"/>
    <property type="evidence" value="ECO:0007669"/>
    <property type="project" value="EnsemblFungi"/>
</dbReference>
<dbReference type="FunCoup" id="I2GZH5">
    <property type="interactions" value="167"/>
</dbReference>
<proteinExistence type="inferred from homology"/>
<feature type="compositionally biased region" description="Basic and acidic residues" evidence="12">
    <location>
        <begin position="1"/>
        <end position="32"/>
    </location>
</feature>
<dbReference type="KEGG" id="tbl:TBLA_0B07090"/>
<evidence type="ECO:0000256" key="7">
    <source>
        <dbReference type="ARBA" id="ARBA00023006"/>
    </source>
</evidence>
<dbReference type="GO" id="GO:0032258">
    <property type="term" value="P:cytoplasm to vacuole targeting by the Cvt pathway"/>
    <property type="evidence" value="ECO:0007669"/>
    <property type="project" value="EnsemblFungi"/>
</dbReference>
<dbReference type="CDD" id="cd06867">
    <property type="entry name" value="PX_SNX41_42"/>
    <property type="match status" value="1"/>
</dbReference>
<dbReference type="SUPFAM" id="SSF64268">
    <property type="entry name" value="PX domain"/>
    <property type="match status" value="1"/>
</dbReference>
<feature type="region of interest" description="Disordered" evidence="12">
    <location>
        <begin position="1"/>
        <end position="40"/>
    </location>
</feature>
<evidence type="ECO:0000256" key="2">
    <source>
        <dbReference type="ARBA" id="ARBA00004623"/>
    </source>
</evidence>
<comment type="similarity">
    <text evidence="3">Belongs to the sorting nexin family.</text>
</comment>
<accession>I2GZH5</accession>
<dbReference type="InterPro" id="IPR001683">
    <property type="entry name" value="PX_dom"/>
</dbReference>
<evidence type="ECO:0000256" key="8">
    <source>
        <dbReference type="ARBA" id="ARBA00023121"/>
    </source>
</evidence>
<feature type="domain" description="PX" evidence="13">
    <location>
        <begin position="113"/>
        <end position="261"/>
    </location>
</feature>
<name>I2GZH5_HENB6</name>
<dbReference type="InterPro" id="IPR051079">
    <property type="entry name" value="Sorting_Nexin_Autophagy"/>
</dbReference>
<feature type="compositionally biased region" description="Low complexity" evidence="12">
    <location>
        <begin position="338"/>
        <end position="359"/>
    </location>
</feature>
<protein>
    <recommendedName>
        <fullName evidence="10">Autophagy-related protein 20</fullName>
    </recommendedName>
</protein>
<organism evidence="14 15">
    <name type="scientific">Henningerozyma blattae (strain ATCC 34711 / CBS 6284 / DSM 70876 / NBRC 10599 / NRRL Y-10934 / UCD 77-7)</name>
    <name type="common">Yeast</name>
    <name type="synonym">Tetrapisispora blattae</name>
    <dbReference type="NCBI Taxonomy" id="1071380"/>
    <lineage>
        <taxon>Eukaryota</taxon>
        <taxon>Fungi</taxon>
        <taxon>Dikarya</taxon>
        <taxon>Ascomycota</taxon>
        <taxon>Saccharomycotina</taxon>
        <taxon>Saccharomycetes</taxon>
        <taxon>Saccharomycetales</taxon>
        <taxon>Saccharomycetaceae</taxon>
        <taxon>Henningerozyma</taxon>
    </lineage>
</organism>
<dbReference type="InterPro" id="IPR036871">
    <property type="entry name" value="PX_dom_sf"/>
</dbReference>
<dbReference type="PANTHER" id="PTHR46979:SF1">
    <property type="entry name" value="AUTOPHAGY-RELATED PROTEIN 20"/>
    <property type="match status" value="1"/>
</dbReference>
<dbReference type="Gene3D" id="1.20.1270.60">
    <property type="entry name" value="Arfaptin homology (AH) domain/BAR domain"/>
    <property type="match status" value="1"/>
</dbReference>
<keyword evidence="11" id="KW-0175">Coiled coil</keyword>
<evidence type="ECO:0000256" key="1">
    <source>
        <dbReference type="ARBA" id="ARBA00004481"/>
    </source>
</evidence>
<keyword evidence="8" id="KW-0446">Lipid-binding</keyword>
<feature type="compositionally biased region" description="Low complexity" evidence="12">
    <location>
        <begin position="295"/>
        <end position="312"/>
    </location>
</feature>
<feature type="compositionally biased region" description="Basic and acidic residues" evidence="12">
    <location>
        <begin position="314"/>
        <end position="324"/>
    </location>
</feature>
<feature type="region of interest" description="Disordered" evidence="12">
    <location>
        <begin position="290"/>
        <end position="367"/>
    </location>
</feature>
<dbReference type="InParanoid" id="I2GZH5"/>
<dbReference type="GO" id="GO:0034045">
    <property type="term" value="C:phagophore assembly site membrane"/>
    <property type="evidence" value="ECO:0007669"/>
    <property type="project" value="UniProtKB-SubCell"/>
</dbReference>
<evidence type="ECO:0000256" key="12">
    <source>
        <dbReference type="SAM" id="MobiDB-lite"/>
    </source>
</evidence>
<dbReference type="Pfam" id="PF00787">
    <property type="entry name" value="PX"/>
    <property type="match status" value="1"/>
</dbReference>